<feature type="transmembrane region" description="Helical" evidence="1">
    <location>
        <begin position="36"/>
        <end position="57"/>
    </location>
</feature>
<protein>
    <submittedName>
        <fullName evidence="2">Uncharacterized protein</fullName>
    </submittedName>
</protein>
<keyword evidence="1" id="KW-1133">Transmembrane helix</keyword>
<accession>A0A858MR01</accession>
<evidence type="ECO:0000313" key="2">
    <source>
        <dbReference type="EMBL" id="QIW87206.1"/>
    </source>
</evidence>
<evidence type="ECO:0000256" key="1">
    <source>
        <dbReference type="SAM" id="Phobius"/>
    </source>
</evidence>
<reference evidence="2 3" key="1">
    <citation type="submission" date="2020-03" db="EMBL/GenBank/DDBJ databases">
        <authorList>
            <person name="Holtappels D."/>
            <person name="Bomans J.P.J."/>
            <person name="Lavigne R."/>
            <person name="Wagemans J."/>
        </authorList>
    </citation>
    <scope>NUCLEOTIDE SEQUENCE [LARGE SCALE GENOMIC DNA]</scope>
    <source>
        <strain evidence="2 3">OLIVR1</strain>
    </source>
</reference>
<keyword evidence="1" id="KW-0472">Membrane</keyword>
<keyword evidence="3" id="KW-1185">Reference proteome</keyword>
<dbReference type="Proteomes" id="UP000671973">
    <property type="component" value="Segment"/>
</dbReference>
<keyword evidence="1" id="KW-0812">Transmembrane</keyword>
<sequence length="60" mass="6646">MFKTKQFVLHGNNFSVNLNAPSLDMFSMWHGGMATVVYLSLIVFVVVSKVLLPFLLAKSG</sequence>
<name>A0A858MR01_9CAUD</name>
<proteinExistence type="predicted"/>
<gene>
    <name evidence="2" type="ORF">Ab1vBOLIVR1_gp11</name>
</gene>
<organism evidence="2 3">
    <name type="scientific">Agrobacterium phage OLIVR1</name>
    <dbReference type="NCBI Taxonomy" id="2723769"/>
    <lineage>
        <taxon>Viruses</taxon>
        <taxon>Duplodnaviria</taxon>
        <taxon>Heunggongvirae</taxon>
        <taxon>Uroviricota</taxon>
        <taxon>Caudoviricetes</taxon>
        <taxon>Schitoviridae</taxon>
        <taxon>Oliverunavirus</taxon>
        <taxon>Oliverunavirus OLIVR1</taxon>
    </lineage>
</organism>
<evidence type="ECO:0000313" key="3">
    <source>
        <dbReference type="Proteomes" id="UP000671973"/>
    </source>
</evidence>
<dbReference type="EMBL" id="MT234338">
    <property type="protein sequence ID" value="QIW87206.1"/>
    <property type="molecule type" value="Genomic_DNA"/>
</dbReference>